<dbReference type="Pfam" id="PF03839">
    <property type="entry name" value="Sec62"/>
    <property type="match status" value="1"/>
</dbReference>
<evidence type="ECO:0000256" key="11">
    <source>
        <dbReference type="SAM" id="MobiDB-lite"/>
    </source>
</evidence>
<evidence type="ECO:0000313" key="13">
    <source>
        <dbReference type="Proteomes" id="UP000230423"/>
    </source>
</evidence>
<proteinExistence type="inferred from homology"/>
<reference evidence="12 13" key="1">
    <citation type="submission" date="2015-09" db="EMBL/GenBank/DDBJ databases">
        <title>Draft genome of the parasitic nematode Teladorsagia circumcincta isolate WARC Sus (inbred).</title>
        <authorList>
            <person name="Mitreva M."/>
        </authorList>
    </citation>
    <scope>NUCLEOTIDE SEQUENCE [LARGE SCALE GENOMIC DNA]</scope>
    <source>
        <strain evidence="12 13">S</strain>
    </source>
</reference>
<keyword evidence="9" id="KW-0811">Translocation</keyword>
<dbReference type="PANTHER" id="PTHR12443">
    <property type="entry name" value="TRANSLOCATION PROTEIN SEC62"/>
    <property type="match status" value="1"/>
</dbReference>
<evidence type="ECO:0000313" key="12">
    <source>
        <dbReference type="EMBL" id="PIO77160.1"/>
    </source>
</evidence>
<protein>
    <recommendedName>
        <fullName evidence="3">Translocation protein SEC62</fullName>
    </recommendedName>
</protein>
<evidence type="ECO:0000256" key="7">
    <source>
        <dbReference type="ARBA" id="ARBA00022927"/>
    </source>
</evidence>
<evidence type="ECO:0000256" key="5">
    <source>
        <dbReference type="ARBA" id="ARBA00022692"/>
    </source>
</evidence>
<accession>A0A2G9V611</accession>
<organism evidence="12 13">
    <name type="scientific">Teladorsagia circumcincta</name>
    <name type="common">Brown stomach worm</name>
    <name type="synonym">Ostertagia circumcincta</name>
    <dbReference type="NCBI Taxonomy" id="45464"/>
    <lineage>
        <taxon>Eukaryota</taxon>
        <taxon>Metazoa</taxon>
        <taxon>Ecdysozoa</taxon>
        <taxon>Nematoda</taxon>
        <taxon>Chromadorea</taxon>
        <taxon>Rhabditida</taxon>
        <taxon>Rhabditina</taxon>
        <taxon>Rhabditomorpha</taxon>
        <taxon>Strongyloidea</taxon>
        <taxon>Trichostrongylidae</taxon>
        <taxon>Teladorsagia</taxon>
    </lineage>
</organism>
<name>A0A2G9V611_TELCI</name>
<comment type="similarity">
    <text evidence="2">Belongs to the SEC62 family.</text>
</comment>
<evidence type="ECO:0000256" key="8">
    <source>
        <dbReference type="ARBA" id="ARBA00022989"/>
    </source>
</evidence>
<dbReference type="OrthoDB" id="200187at2759"/>
<keyword evidence="4" id="KW-0813">Transport</keyword>
<evidence type="ECO:0000256" key="4">
    <source>
        <dbReference type="ARBA" id="ARBA00022448"/>
    </source>
</evidence>
<sequence length="167" mass="19245">MYRIIICFEVFNDDKDVYVWVFDPTPLYKKIIGLCMVRTILFGIIWLASMGQHKLWILPNLTEDCGFFESFQPWYTYEYCPRGEKKDKDGKKKKQKKAKESDDEKDEQAEGDEDAGEKDNGSQGSNNSISGEPSVSENESTAPPSPEGEVRKRRPRRADADYVMVKK</sequence>
<dbReference type="InterPro" id="IPR004728">
    <property type="entry name" value="Sec62"/>
</dbReference>
<dbReference type="GO" id="GO:0031204">
    <property type="term" value="P:post-translational protein targeting to membrane, translocation"/>
    <property type="evidence" value="ECO:0007669"/>
    <property type="project" value="TreeGrafter"/>
</dbReference>
<evidence type="ECO:0000256" key="3">
    <source>
        <dbReference type="ARBA" id="ARBA00021257"/>
    </source>
</evidence>
<keyword evidence="13" id="KW-1185">Reference proteome</keyword>
<comment type="subcellular location">
    <subcellularLocation>
        <location evidence="1">Endoplasmic reticulum membrane</location>
        <topology evidence="1">Multi-pass membrane protein</topology>
    </subcellularLocation>
</comment>
<keyword evidence="5" id="KW-0812">Transmembrane</keyword>
<evidence type="ECO:0000256" key="2">
    <source>
        <dbReference type="ARBA" id="ARBA00010604"/>
    </source>
</evidence>
<dbReference type="AlphaFoldDB" id="A0A2G9V611"/>
<evidence type="ECO:0000256" key="10">
    <source>
        <dbReference type="ARBA" id="ARBA00023136"/>
    </source>
</evidence>
<dbReference type="PANTHER" id="PTHR12443:SF9">
    <property type="entry name" value="TRANSLOCATION PROTEIN SEC62"/>
    <property type="match status" value="1"/>
</dbReference>
<dbReference type="Proteomes" id="UP000230423">
    <property type="component" value="Unassembled WGS sequence"/>
</dbReference>
<evidence type="ECO:0000256" key="1">
    <source>
        <dbReference type="ARBA" id="ARBA00004477"/>
    </source>
</evidence>
<feature type="region of interest" description="Disordered" evidence="11">
    <location>
        <begin position="81"/>
        <end position="167"/>
    </location>
</feature>
<keyword evidence="8" id="KW-1133">Transmembrane helix</keyword>
<feature type="compositionally biased region" description="Acidic residues" evidence="11">
    <location>
        <begin position="101"/>
        <end position="116"/>
    </location>
</feature>
<evidence type="ECO:0000256" key="6">
    <source>
        <dbReference type="ARBA" id="ARBA00022824"/>
    </source>
</evidence>
<feature type="compositionally biased region" description="Polar residues" evidence="11">
    <location>
        <begin position="133"/>
        <end position="142"/>
    </location>
</feature>
<feature type="compositionally biased region" description="Low complexity" evidence="11">
    <location>
        <begin position="121"/>
        <end position="131"/>
    </location>
</feature>
<dbReference type="EMBL" id="KZ345009">
    <property type="protein sequence ID" value="PIO77160.1"/>
    <property type="molecule type" value="Genomic_DNA"/>
</dbReference>
<feature type="compositionally biased region" description="Basic and acidic residues" evidence="11">
    <location>
        <begin position="81"/>
        <end position="90"/>
    </location>
</feature>
<keyword evidence="10" id="KW-0472">Membrane</keyword>
<keyword evidence="6" id="KW-0256">Endoplasmic reticulum</keyword>
<keyword evidence="7" id="KW-0653">Protein transport</keyword>
<evidence type="ECO:0000256" key="9">
    <source>
        <dbReference type="ARBA" id="ARBA00023010"/>
    </source>
</evidence>
<gene>
    <name evidence="12" type="ORF">TELCIR_00743</name>
</gene>
<dbReference type="GO" id="GO:0005789">
    <property type="term" value="C:endoplasmic reticulum membrane"/>
    <property type="evidence" value="ECO:0007669"/>
    <property type="project" value="UniProtKB-SubCell"/>
</dbReference>